<protein>
    <submittedName>
        <fullName evidence="2">DUF3794 domain-containing protein</fullName>
    </submittedName>
</protein>
<dbReference type="Pfam" id="PF01476">
    <property type="entry name" value="LysM"/>
    <property type="match status" value="1"/>
</dbReference>
<dbReference type="AlphaFoldDB" id="A0A937FG24"/>
<dbReference type="EMBL" id="JAESWA010000022">
    <property type="protein sequence ID" value="MBL4932704.1"/>
    <property type="molecule type" value="Genomic_DNA"/>
</dbReference>
<dbReference type="Proteomes" id="UP000623681">
    <property type="component" value="Unassembled WGS sequence"/>
</dbReference>
<dbReference type="InterPro" id="IPR018392">
    <property type="entry name" value="LysM"/>
</dbReference>
<dbReference type="PANTHER" id="PTHR33734:SF22">
    <property type="entry name" value="MEMBRANE-BOUND LYTIC MUREIN TRANSGLYCOSYLASE D"/>
    <property type="match status" value="1"/>
</dbReference>
<dbReference type="GO" id="GO:0008932">
    <property type="term" value="F:lytic endotransglycosylase activity"/>
    <property type="evidence" value="ECO:0007669"/>
    <property type="project" value="TreeGrafter"/>
</dbReference>
<dbReference type="PANTHER" id="PTHR33734">
    <property type="entry name" value="LYSM DOMAIN-CONTAINING GPI-ANCHORED PROTEIN 2"/>
    <property type="match status" value="1"/>
</dbReference>
<dbReference type="Pfam" id="PF12673">
    <property type="entry name" value="SipL"/>
    <property type="match status" value="3"/>
</dbReference>
<keyword evidence="3" id="KW-1185">Reference proteome</keyword>
<sequence>MPEIDTIKESVDYQQLVREDSIDQMLKGEFLIPDTHPDVQEIISVSGRTNLTRKESLGDRILLEGNIEYVVLYLAREEEGLVLNSVSYNDKFSNYIEGLEAEHRISCEALAKIEHIEGKIINERKISIEGVLNISAECYKNSQIDFLKDIVGVKDIQVLRKPEMIDKLVAKKEIDFSGTGTIIIGMDKPQVGKIIKTSLNIHKEDIKLNEDRVTVSCFCKVELLYRASETREVILAEEDIFISKDEEVIGVSSNMTSLGNFSLTNYDLKVREDDLGEARKIEIDVQARSDFKIMDKSHMDFIDDVYSPSMNIDVKQQDTNVGIVNDKGNAEAVIKENLQVTDSSAMPSKILSTTGNATIIEKKIMYGKALIDGVLNVEVIYMAEGGEKEVGKMNSEIPFNVTVDLPNSEEDAKCIAKSVIESIQGVIEGSTIAIKAIVSVEVKSVSNALKKWVSSLETKEGEAKGKKASIIIYVVQLGDTIWSLAKKYATTMDALVKLNNLEADENLKAGTKLLIPGRAVI</sequence>
<dbReference type="CDD" id="cd00118">
    <property type="entry name" value="LysM"/>
    <property type="match status" value="1"/>
</dbReference>
<dbReference type="RefSeq" id="WP_202768047.1">
    <property type="nucleotide sequence ID" value="NZ_JAESWA010000022.1"/>
</dbReference>
<dbReference type="SMART" id="SM00257">
    <property type="entry name" value="LysM"/>
    <property type="match status" value="1"/>
</dbReference>
<dbReference type="Gene3D" id="3.10.350.10">
    <property type="entry name" value="LysM domain"/>
    <property type="match status" value="1"/>
</dbReference>
<feature type="domain" description="LysM" evidence="1">
    <location>
        <begin position="471"/>
        <end position="515"/>
    </location>
</feature>
<organism evidence="2 3">
    <name type="scientific">Clostridium paridis</name>
    <dbReference type="NCBI Taxonomy" id="2803863"/>
    <lineage>
        <taxon>Bacteria</taxon>
        <taxon>Bacillati</taxon>
        <taxon>Bacillota</taxon>
        <taxon>Clostridia</taxon>
        <taxon>Eubacteriales</taxon>
        <taxon>Clostridiaceae</taxon>
        <taxon>Clostridium</taxon>
    </lineage>
</organism>
<comment type="caution">
    <text evidence="2">The sequence shown here is derived from an EMBL/GenBank/DDBJ whole genome shotgun (WGS) entry which is preliminary data.</text>
</comment>
<name>A0A937FG24_9CLOT</name>
<dbReference type="InterPro" id="IPR024300">
    <property type="entry name" value="SipL_SPOCS_dom"/>
</dbReference>
<reference evidence="2" key="1">
    <citation type="submission" date="2021-01" db="EMBL/GenBank/DDBJ databases">
        <title>Genome public.</title>
        <authorList>
            <person name="Liu C."/>
            <person name="Sun Q."/>
        </authorList>
    </citation>
    <scope>NUCLEOTIDE SEQUENCE</scope>
    <source>
        <strain evidence="2">YIM B02565</strain>
    </source>
</reference>
<evidence type="ECO:0000313" key="3">
    <source>
        <dbReference type="Proteomes" id="UP000623681"/>
    </source>
</evidence>
<proteinExistence type="predicted"/>
<dbReference type="InterPro" id="IPR036779">
    <property type="entry name" value="LysM_dom_sf"/>
</dbReference>
<evidence type="ECO:0000313" key="2">
    <source>
        <dbReference type="EMBL" id="MBL4932704.1"/>
    </source>
</evidence>
<accession>A0A937FG24</accession>
<dbReference type="SUPFAM" id="SSF54106">
    <property type="entry name" value="LysM domain"/>
    <property type="match status" value="1"/>
</dbReference>
<dbReference type="PROSITE" id="PS51782">
    <property type="entry name" value="LYSM"/>
    <property type="match status" value="1"/>
</dbReference>
<gene>
    <name evidence="2" type="ORF">JK634_12890</name>
</gene>
<evidence type="ECO:0000259" key="1">
    <source>
        <dbReference type="PROSITE" id="PS51782"/>
    </source>
</evidence>